<accession>A0A133N2T4</accession>
<name>A0A133N2T4_CLOPF</name>
<dbReference type="Proteomes" id="UP000070646">
    <property type="component" value="Unassembled WGS sequence"/>
</dbReference>
<sequence length="69" mass="8135">MKKLFSYYINLGLSKSGCYERPDKVKGFIKLKGNSQHLSQNIRIKTREQGKQSTWSLHWHRSVSKEKPK</sequence>
<comment type="caution">
    <text evidence="1">The sequence shown here is derived from an EMBL/GenBank/DDBJ whole genome shotgun (WGS) entry which is preliminary data.</text>
</comment>
<evidence type="ECO:0000313" key="2">
    <source>
        <dbReference type="Proteomes" id="UP000070646"/>
    </source>
</evidence>
<dbReference type="EMBL" id="LRPU01000099">
    <property type="protein sequence ID" value="KXA10598.1"/>
    <property type="molecule type" value="Genomic_DNA"/>
</dbReference>
<dbReference type="AlphaFoldDB" id="A0A133N2T4"/>
<gene>
    <name evidence="1" type="ORF">HMPREF3222_02053</name>
</gene>
<reference evidence="1 2" key="1">
    <citation type="submission" date="2016-01" db="EMBL/GenBank/DDBJ databases">
        <authorList>
            <person name="Oliw E.H."/>
        </authorList>
    </citation>
    <scope>NUCLEOTIDE SEQUENCE [LARGE SCALE GENOMIC DNA]</scope>
    <source>
        <strain evidence="1 2">MJR7757A</strain>
    </source>
</reference>
<evidence type="ECO:0000313" key="1">
    <source>
        <dbReference type="EMBL" id="KXA10598.1"/>
    </source>
</evidence>
<organism evidence="1 2">
    <name type="scientific">Clostridium perfringens</name>
    <dbReference type="NCBI Taxonomy" id="1502"/>
    <lineage>
        <taxon>Bacteria</taxon>
        <taxon>Bacillati</taxon>
        <taxon>Bacillota</taxon>
        <taxon>Clostridia</taxon>
        <taxon>Eubacteriales</taxon>
        <taxon>Clostridiaceae</taxon>
        <taxon>Clostridium</taxon>
    </lineage>
</organism>
<protein>
    <submittedName>
        <fullName evidence="1">Uncharacterized protein</fullName>
    </submittedName>
</protein>
<dbReference type="PATRIC" id="fig|1502.174.peg.2067"/>
<proteinExistence type="predicted"/>